<reference evidence="3" key="1">
    <citation type="submission" date="2020-01" db="EMBL/GenBank/DDBJ databases">
        <title>Genome sequence of Kobresia littledalei, the first chromosome-level genome in the family Cyperaceae.</title>
        <authorList>
            <person name="Qu G."/>
        </authorList>
    </citation>
    <scope>NUCLEOTIDE SEQUENCE</scope>
    <source>
        <strain evidence="3">C.B.Clarke</strain>
        <tissue evidence="3">Leaf</tissue>
    </source>
</reference>
<proteinExistence type="predicted"/>
<feature type="compositionally biased region" description="Basic and acidic residues" evidence="1">
    <location>
        <begin position="216"/>
        <end position="227"/>
    </location>
</feature>
<feature type="compositionally biased region" description="Basic and acidic residues" evidence="1">
    <location>
        <begin position="240"/>
        <end position="254"/>
    </location>
</feature>
<organism evidence="3 4">
    <name type="scientific">Carex littledalei</name>
    <dbReference type="NCBI Taxonomy" id="544730"/>
    <lineage>
        <taxon>Eukaryota</taxon>
        <taxon>Viridiplantae</taxon>
        <taxon>Streptophyta</taxon>
        <taxon>Embryophyta</taxon>
        <taxon>Tracheophyta</taxon>
        <taxon>Spermatophyta</taxon>
        <taxon>Magnoliopsida</taxon>
        <taxon>Liliopsida</taxon>
        <taxon>Poales</taxon>
        <taxon>Cyperaceae</taxon>
        <taxon>Cyperoideae</taxon>
        <taxon>Cariceae</taxon>
        <taxon>Carex</taxon>
        <taxon>Carex subgen. Euthyceras</taxon>
    </lineage>
</organism>
<comment type="caution">
    <text evidence="3">The sequence shown here is derived from an EMBL/GenBank/DDBJ whole genome shotgun (WGS) entry which is preliminary data.</text>
</comment>
<dbReference type="EMBL" id="SWLB01000005">
    <property type="protein sequence ID" value="KAF3338463.1"/>
    <property type="molecule type" value="Genomic_DNA"/>
</dbReference>
<keyword evidence="2" id="KW-1133">Transmembrane helix</keyword>
<keyword evidence="2" id="KW-0812">Transmembrane</keyword>
<evidence type="ECO:0000256" key="1">
    <source>
        <dbReference type="SAM" id="MobiDB-lite"/>
    </source>
</evidence>
<feature type="compositionally biased region" description="Basic residues" evidence="1">
    <location>
        <begin position="228"/>
        <end position="239"/>
    </location>
</feature>
<protein>
    <submittedName>
        <fullName evidence="3">Uncharacterized protein</fullName>
    </submittedName>
</protein>
<feature type="region of interest" description="Disordered" evidence="1">
    <location>
        <begin position="216"/>
        <end position="254"/>
    </location>
</feature>
<evidence type="ECO:0000256" key="2">
    <source>
        <dbReference type="SAM" id="Phobius"/>
    </source>
</evidence>
<accession>A0A833REN5</accession>
<dbReference type="Proteomes" id="UP000623129">
    <property type="component" value="Unassembled WGS sequence"/>
</dbReference>
<evidence type="ECO:0000313" key="4">
    <source>
        <dbReference type="Proteomes" id="UP000623129"/>
    </source>
</evidence>
<evidence type="ECO:0000313" key="3">
    <source>
        <dbReference type="EMBL" id="KAF3338463.1"/>
    </source>
</evidence>
<keyword evidence="4" id="KW-1185">Reference proteome</keyword>
<gene>
    <name evidence="3" type="ORF">FCM35_KLT17300</name>
</gene>
<feature type="transmembrane region" description="Helical" evidence="2">
    <location>
        <begin position="156"/>
        <end position="178"/>
    </location>
</feature>
<keyword evidence="2" id="KW-0472">Membrane</keyword>
<dbReference type="AlphaFoldDB" id="A0A833REN5"/>
<feature type="transmembrane region" description="Helical" evidence="2">
    <location>
        <begin position="125"/>
        <end position="144"/>
    </location>
</feature>
<sequence length="254" mass="28292">MEVNFHPQKDDNPPNQYRSVEAEILEQYLSPLSIPRPQGFGSLNDLELVPTAQIHQPTEALVTGGDQQPQSEEHIVVIPEQLIPDPEAAADSLFSEPMRYSGWPSFLENFILGPNQSNQIWRLRLLSGISLYMAAVVGFLISVADLPKAQAPYHYQYQMVMLITSVGAPIVVAAFIVATKGALIRKVFTTKNVCSTQSLCGISAALSHQNLLAQEKIERENRETRMGEHRRRKTKGRSGKTRENAGERGKKETN</sequence>
<name>A0A833REN5_9POAL</name>